<dbReference type="InterPro" id="IPR044068">
    <property type="entry name" value="CB"/>
</dbReference>
<dbReference type="GO" id="GO:0003677">
    <property type="term" value="F:DNA binding"/>
    <property type="evidence" value="ECO:0007669"/>
    <property type="project" value="UniProtKB-KW"/>
</dbReference>
<evidence type="ECO:0008006" key="7">
    <source>
        <dbReference type="Google" id="ProtNLM"/>
    </source>
</evidence>
<dbReference type="InterPro" id="IPR002104">
    <property type="entry name" value="Integrase_catalytic"/>
</dbReference>
<dbReference type="InterPro" id="IPR011010">
    <property type="entry name" value="DNA_brk_join_enz"/>
</dbReference>
<evidence type="ECO:0000256" key="1">
    <source>
        <dbReference type="ARBA" id="ARBA00022908"/>
    </source>
</evidence>
<dbReference type="PANTHER" id="PTHR30349:SF81">
    <property type="entry name" value="TYROSINE RECOMBINASE XERC"/>
    <property type="match status" value="1"/>
</dbReference>
<name>A0A0F9HM48_9ZZZZ</name>
<feature type="domain" description="Core-binding (CB)" evidence="5">
    <location>
        <begin position="104"/>
        <end position="193"/>
    </location>
</feature>
<dbReference type="Gene3D" id="1.10.150.130">
    <property type="match status" value="1"/>
</dbReference>
<sequence length="402" mass="45520">LAPQGQREVELDAHIAPFIEDFKKIEAIAAEVAKKYAPIAKEQADVRLVRREAILKQQAGEKLTPTEKKAVEYSERELRDMRAEKFHGEIKFSQRESVNKRVRKIASEAEGAFSEHAWTFLSNLSYEQQLSDNTVAAYMTAVRDFSRFFKKNIQTVKPEDLRAYKQEMSKAGKSAATINLRMSGLNEFFGFLTMTDRIAGNPMLALADELVKGPKTLPKVLSVSQMGKFVRAVKERTRRNLLERNVAMAELLWATGARATEITDIKVGDLRLGERQILIHGKGGKERLVPITPSAATAIAAHIERAGLQRHEYLFQTRNGDQLTRQDIGRFVKQYAIKAGLPSWVHAHTLRHTFATQLLEGGADLRTIQELLGHGSISTTQIYTWIESDRLRRQYRESHPRA</sequence>
<keyword evidence="1" id="KW-0229">DNA integration</keyword>
<evidence type="ECO:0000256" key="3">
    <source>
        <dbReference type="ARBA" id="ARBA00023172"/>
    </source>
</evidence>
<dbReference type="EMBL" id="LAZR01014691">
    <property type="protein sequence ID" value="KKM16371.1"/>
    <property type="molecule type" value="Genomic_DNA"/>
</dbReference>
<organism evidence="6">
    <name type="scientific">marine sediment metagenome</name>
    <dbReference type="NCBI Taxonomy" id="412755"/>
    <lineage>
        <taxon>unclassified sequences</taxon>
        <taxon>metagenomes</taxon>
        <taxon>ecological metagenomes</taxon>
    </lineage>
</organism>
<dbReference type="Gene3D" id="1.10.443.10">
    <property type="entry name" value="Intergrase catalytic core"/>
    <property type="match status" value="1"/>
</dbReference>
<comment type="caution">
    <text evidence="6">The sequence shown here is derived from an EMBL/GenBank/DDBJ whole genome shotgun (WGS) entry which is preliminary data.</text>
</comment>
<gene>
    <name evidence="6" type="ORF">LCGC14_1686540</name>
</gene>
<dbReference type="PANTHER" id="PTHR30349">
    <property type="entry name" value="PHAGE INTEGRASE-RELATED"/>
    <property type="match status" value="1"/>
</dbReference>
<feature type="non-terminal residue" evidence="6">
    <location>
        <position position="1"/>
    </location>
</feature>
<dbReference type="Pfam" id="PF00589">
    <property type="entry name" value="Phage_integrase"/>
    <property type="match status" value="1"/>
</dbReference>
<keyword evidence="3" id="KW-0233">DNA recombination</keyword>
<dbReference type="Pfam" id="PF02899">
    <property type="entry name" value="Phage_int_SAM_1"/>
    <property type="match status" value="1"/>
</dbReference>
<protein>
    <recommendedName>
        <fullName evidence="7">Tyrosine recombinase XerC</fullName>
    </recommendedName>
</protein>
<evidence type="ECO:0000256" key="2">
    <source>
        <dbReference type="ARBA" id="ARBA00023125"/>
    </source>
</evidence>
<feature type="domain" description="Tyr recombinase" evidence="4">
    <location>
        <begin position="216"/>
        <end position="396"/>
    </location>
</feature>
<dbReference type="PROSITE" id="PS51898">
    <property type="entry name" value="TYR_RECOMBINASE"/>
    <property type="match status" value="1"/>
</dbReference>
<dbReference type="PROSITE" id="PS51900">
    <property type="entry name" value="CB"/>
    <property type="match status" value="1"/>
</dbReference>
<dbReference type="GO" id="GO:0006310">
    <property type="term" value="P:DNA recombination"/>
    <property type="evidence" value="ECO:0007669"/>
    <property type="project" value="UniProtKB-KW"/>
</dbReference>
<dbReference type="InterPro" id="IPR010998">
    <property type="entry name" value="Integrase_recombinase_N"/>
</dbReference>
<dbReference type="GO" id="GO:0015074">
    <property type="term" value="P:DNA integration"/>
    <property type="evidence" value="ECO:0007669"/>
    <property type="project" value="UniProtKB-KW"/>
</dbReference>
<dbReference type="AlphaFoldDB" id="A0A0F9HM48"/>
<dbReference type="InterPro" id="IPR050090">
    <property type="entry name" value="Tyrosine_recombinase_XerCD"/>
</dbReference>
<reference evidence="6" key="1">
    <citation type="journal article" date="2015" name="Nature">
        <title>Complex archaea that bridge the gap between prokaryotes and eukaryotes.</title>
        <authorList>
            <person name="Spang A."/>
            <person name="Saw J.H."/>
            <person name="Jorgensen S.L."/>
            <person name="Zaremba-Niedzwiedzka K."/>
            <person name="Martijn J."/>
            <person name="Lind A.E."/>
            <person name="van Eijk R."/>
            <person name="Schleper C."/>
            <person name="Guy L."/>
            <person name="Ettema T.J."/>
        </authorList>
    </citation>
    <scope>NUCLEOTIDE SEQUENCE</scope>
</reference>
<keyword evidence="2" id="KW-0238">DNA-binding</keyword>
<evidence type="ECO:0000313" key="6">
    <source>
        <dbReference type="EMBL" id="KKM16371.1"/>
    </source>
</evidence>
<dbReference type="SUPFAM" id="SSF56349">
    <property type="entry name" value="DNA breaking-rejoining enzymes"/>
    <property type="match status" value="1"/>
</dbReference>
<dbReference type="InterPro" id="IPR013762">
    <property type="entry name" value="Integrase-like_cat_sf"/>
</dbReference>
<evidence type="ECO:0000259" key="4">
    <source>
        <dbReference type="PROSITE" id="PS51898"/>
    </source>
</evidence>
<accession>A0A0F9HM48</accession>
<proteinExistence type="predicted"/>
<evidence type="ECO:0000259" key="5">
    <source>
        <dbReference type="PROSITE" id="PS51900"/>
    </source>
</evidence>
<dbReference type="InterPro" id="IPR004107">
    <property type="entry name" value="Integrase_SAM-like_N"/>
</dbReference>